<evidence type="ECO:0000313" key="3">
    <source>
        <dbReference type="Proteomes" id="UP000503440"/>
    </source>
</evidence>
<dbReference type="RefSeq" id="WP_163145646.1">
    <property type="nucleotide sequence ID" value="NZ_CP044455.1"/>
</dbReference>
<feature type="domain" description="DUF1902" evidence="1">
    <location>
        <begin position="159"/>
        <end position="196"/>
    </location>
</feature>
<organism evidence="2 3">
    <name type="scientific">Acinetobacter indicus</name>
    <dbReference type="NCBI Taxonomy" id="756892"/>
    <lineage>
        <taxon>Bacteria</taxon>
        <taxon>Pseudomonadati</taxon>
        <taxon>Pseudomonadota</taxon>
        <taxon>Gammaproteobacteria</taxon>
        <taxon>Moraxellales</taxon>
        <taxon>Moraxellaceae</taxon>
        <taxon>Acinetobacter</taxon>
    </lineage>
</organism>
<accession>A0A6C0Y0U2</accession>
<evidence type="ECO:0000259" key="1">
    <source>
        <dbReference type="Pfam" id="PF08972"/>
    </source>
</evidence>
<dbReference type="AlphaFoldDB" id="A0A6C0Y0U2"/>
<dbReference type="EMBL" id="CP044455">
    <property type="protein sequence ID" value="QIC69813.1"/>
    <property type="molecule type" value="Genomic_DNA"/>
</dbReference>
<gene>
    <name evidence="2" type="ORF">FSC09_05060</name>
</gene>
<dbReference type="Pfam" id="PF08972">
    <property type="entry name" value="DUF1902"/>
    <property type="match status" value="1"/>
</dbReference>
<sequence length="221" mass="25171">MHKLYTAHFENNVARFVLTNESKDVFVSKKDISNILLSVCTPDFKPIFSGFFDSIVRDFLDTYDKRGAVIEIDTIGPVVHFHAIGNILHILGDLHSVSQTSRFKENSFRFNTVSKWYIQASIEATNELDLSLQDFLISVKNRLGRYNPPFVVSVSHIDGIWIAENDDLGLVTEAKSYDDLTERVWEIAPELAELNELDVNVEDMRISFQHLEQPPHSMVAG</sequence>
<dbReference type="InterPro" id="IPR015066">
    <property type="entry name" value="DUF1902"/>
</dbReference>
<name>A0A6C0Y0U2_9GAMM</name>
<evidence type="ECO:0000313" key="2">
    <source>
        <dbReference type="EMBL" id="QIC69813.1"/>
    </source>
</evidence>
<protein>
    <submittedName>
        <fullName evidence="2">DUF1902 domain-containing protein</fullName>
    </submittedName>
</protein>
<reference evidence="2 3" key="1">
    <citation type="submission" date="2019-09" db="EMBL/GenBank/DDBJ databases">
        <title>Non-baumannii Acinetobacter spp. carrying blaNDM-1 isolated in China.</title>
        <authorList>
            <person name="Cui C."/>
            <person name="Chen C."/>
            <person name="Sun J."/>
            <person name="Liu Y."/>
        </authorList>
    </citation>
    <scope>NUCLEOTIDE SEQUENCE [LARGE SCALE GENOMIC DNA]</scope>
    <source>
        <strain evidence="2 3">B18</strain>
    </source>
</reference>
<dbReference type="Gene3D" id="3.30.2390.10">
    <property type="entry name" value="TTHA1013-like"/>
    <property type="match status" value="1"/>
</dbReference>
<proteinExistence type="predicted"/>
<dbReference type="Proteomes" id="UP000503440">
    <property type="component" value="Chromosome"/>
</dbReference>